<organism evidence="1 2">
    <name type="scientific">Hymenobacter taeanensis</name>
    <dbReference type="NCBI Taxonomy" id="2735321"/>
    <lineage>
        <taxon>Bacteria</taxon>
        <taxon>Pseudomonadati</taxon>
        <taxon>Bacteroidota</taxon>
        <taxon>Cytophagia</taxon>
        <taxon>Cytophagales</taxon>
        <taxon>Hymenobacteraceae</taxon>
        <taxon>Hymenobacter</taxon>
    </lineage>
</organism>
<dbReference type="RefSeq" id="WP_171591129.1">
    <property type="nucleotide sequence ID" value="NZ_CP053538.1"/>
</dbReference>
<evidence type="ECO:0000313" key="1">
    <source>
        <dbReference type="EMBL" id="QJX47030.1"/>
    </source>
</evidence>
<keyword evidence="2" id="KW-1185">Reference proteome</keyword>
<protein>
    <submittedName>
        <fullName evidence="1">Uncharacterized protein</fullName>
    </submittedName>
</protein>
<evidence type="ECO:0000313" key="2">
    <source>
        <dbReference type="Proteomes" id="UP000501623"/>
    </source>
</evidence>
<reference evidence="1 2" key="1">
    <citation type="submission" date="2020-05" db="EMBL/GenBank/DDBJ databases">
        <title>Complete genome sequence of Hymenobacter sp. TS19 in Coasted Sand Dune.</title>
        <authorList>
            <person name="Lee J.-H."/>
            <person name="Jung J.-H."/>
            <person name="Jeong S."/>
            <person name="Zhao L."/>
            <person name="Kim M.-K."/>
            <person name="Seo H.-S."/>
            <person name="Lim S."/>
        </authorList>
    </citation>
    <scope>NUCLEOTIDE SEQUENCE [LARGE SCALE GENOMIC DNA]</scope>
    <source>
        <strain evidence="1 2">TS19</strain>
    </source>
</reference>
<dbReference type="EMBL" id="CP053538">
    <property type="protein sequence ID" value="QJX47030.1"/>
    <property type="molecule type" value="Genomic_DNA"/>
</dbReference>
<gene>
    <name evidence="1" type="ORF">HMJ29_08820</name>
</gene>
<name>A0A6M6BG84_9BACT</name>
<proteinExistence type="predicted"/>
<dbReference type="KEGG" id="hts:HMJ29_08820"/>
<accession>A0A6M6BG84</accession>
<dbReference type="Proteomes" id="UP000501623">
    <property type="component" value="Chromosome"/>
</dbReference>
<sequence length="142" mass="16746">MGWLRRFFRYLLVERGKPPTPAQQCIQFVQENLPVENRAEGKILVYYLASGALMRELKAYLPDANLEHLTERAYIMAFGAIDSGGQKYFFYEHWFHNYTFEASPLYAVEEWLPFKQTLIDMEAEELVKYPGLAARKERKLQE</sequence>
<dbReference type="AlphaFoldDB" id="A0A6M6BG84"/>